<dbReference type="RefSeq" id="WP_013037373.1">
    <property type="nucleotide sequence ID" value="NC_014002.1"/>
</dbReference>
<keyword evidence="2" id="KW-1185">Reference proteome</keyword>
<dbReference type="EMBL" id="CP001994">
    <property type="protein sequence ID" value="ADE36430.1"/>
    <property type="molecule type" value="Genomic_DNA"/>
</dbReference>
<dbReference type="HOGENOM" id="CLU_138954_0_0_2"/>
<evidence type="ECO:0000313" key="1">
    <source>
        <dbReference type="EMBL" id="ADE36430.1"/>
    </source>
</evidence>
<evidence type="ECO:0008006" key="3">
    <source>
        <dbReference type="Google" id="ProtNLM"/>
    </source>
</evidence>
<reference evidence="1 2" key="1">
    <citation type="submission" date="2010-03" db="EMBL/GenBank/DDBJ databases">
        <title>The complete genome of Methanohalophilus mahii DSM 5219.</title>
        <authorList>
            <consortium name="US DOE Joint Genome Institute (JGI-PGF)"/>
            <person name="Lucas S."/>
            <person name="Copeland A."/>
            <person name="Lapidus A."/>
            <person name="Glavina del Rio T."/>
            <person name="Dalin E."/>
            <person name="Tice H."/>
            <person name="Bruce D."/>
            <person name="Goodwin L."/>
            <person name="Pitluck S."/>
            <person name="Kyrpides N."/>
            <person name="Mavromatis K."/>
            <person name="Ivanova N."/>
            <person name="Lykidis A."/>
            <person name="Saunders E."/>
            <person name="Brettin T."/>
            <person name="Detter J.C."/>
            <person name="Han C."/>
            <person name="Land M."/>
            <person name="Hauser L."/>
            <person name="Markowitz V."/>
            <person name="Cheng J.-F."/>
            <person name="Hugenholtz P."/>
            <person name="Woyke T."/>
            <person name="Wu D."/>
            <person name="Spring S."/>
            <person name="Schneider S."/>
            <person name="Schroeder M."/>
            <person name="Klenk H.-P."/>
            <person name="Eisen J.A."/>
        </authorList>
    </citation>
    <scope>NUCLEOTIDE SEQUENCE [LARGE SCALE GENOMIC DNA]</scope>
    <source>
        <strain evidence="2">ATCC 35705 / DSM 5219 / SLP</strain>
    </source>
</reference>
<dbReference type="KEGG" id="mmh:Mmah_0909"/>
<dbReference type="STRING" id="547558.Mmah_0909"/>
<accession>D5EB79</accession>
<name>D5EB79_METMS</name>
<protein>
    <recommendedName>
        <fullName evidence="3">Rubrerythrin diiron-binding domain-containing protein</fullName>
    </recommendedName>
</protein>
<dbReference type="OrthoDB" id="140697at2157"/>
<dbReference type="Proteomes" id="UP000001059">
    <property type="component" value="Chromosome"/>
</dbReference>
<dbReference type="AlphaFoldDB" id="D5EB79"/>
<gene>
    <name evidence="1" type="ordered locus">Mmah_0909</name>
</gene>
<organism evidence="1 2">
    <name type="scientific">Methanohalophilus mahii (strain ATCC 35705 / DSM 5219 / SLP)</name>
    <dbReference type="NCBI Taxonomy" id="547558"/>
    <lineage>
        <taxon>Archaea</taxon>
        <taxon>Methanobacteriati</taxon>
        <taxon>Methanobacteriota</taxon>
        <taxon>Stenosarchaea group</taxon>
        <taxon>Methanomicrobia</taxon>
        <taxon>Methanosarcinales</taxon>
        <taxon>Methanosarcinaceae</taxon>
        <taxon>Methanohalophilus</taxon>
    </lineage>
</organism>
<dbReference type="GeneID" id="8983073"/>
<proteinExistence type="predicted"/>
<evidence type="ECO:0000313" key="2">
    <source>
        <dbReference type="Proteomes" id="UP000001059"/>
    </source>
</evidence>
<sequence>MTIGEEKALISMLEKFYWIETEMVQLSIWEALIEIDDNSDEELEMMAIATEKHVNLLAKWFEEIGKAFPDKKPPGLPEEDIDFKGLDVPEIFQEILKYLKLARKAYLSIKMVKVFKSVDEVIADKDIDSFFSNLDKIMVDNEKHIEICEEKIGGYRSICSRHSFQ</sequence>